<dbReference type="Proteomes" id="UP000219050">
    <property type="component" value="Chromosome"/>
</dbReference>
<dbReference type="KEGG" id="cmag:CBW24_09620"/>
<sequence length="144" mass="15676">MLVHQILKSKGIDSVITVEPGSSVADAARILSEKRIGTVVISADGRHAEGILSERDIVREVGRRGPDCLSDTVDQMMTRNPHTCARDESADSVLERMTEGRFRHLPVVENGEMVGLITLGDVVKARLSELAMEKTALEGMIMGH</sequence>
<dbReference type="Gene3D" id="3.10.580.10">
    <property type="entry name" value="CBS-domain"/>
    <property type="match status" value="1"/>
</dbReference>
<dbReference type="Pfam" id="PF00571">
    <property type="entry name" value="CBS"/>
    <property type="match status" value="2"/>
</dbReference>
<feature type="domain" description="CBS" evidence="3">
    <location>
        <begin position="8"/>
        <end position="68"/>
    </location>
</feature>
<dbReference type="GO" id="GO:0016301">
    <property type="term" value="F:kinase activity"/>
    <property type="evidence" value="ECO:0007669"/>
    <property type="project" value="UniProtKB-KW"/>
</dbReference>
<dbReference type="InterPro" id="IPR046342">
    <property type="entry name" value="CBS_dom_sf"/>
</dbReference>
<dbReference type="SMART" id="SM00116">
    <property type="entry name" value="CBS"/>
    <property type="match status" value="2"/>
</dbReference>
<dbReference type="InterPro" id="IPR000644">
    <property type="entry name" value="CBS_dom"/>
</dbReference>
<dbReference type="InterPro" id="IPR051257">
    <property type="entry name" value="Diverse_CBS-Domain"/>
</dbReference>
<dbReference type="PROSITE" id="PS51371">
    <property type="entry name" value="CBS"/>
    <property type="match status" value="2"/>
</dbReference>
<feature type="domain" description="CBS" evidence="3">
    <location>
        <begin position="77"/>
        <end position="132"/>
    </location>
</feature>
<dbReference type="InterPro" id="IPR044725">
    <property type="entry name" value="CBSX3_CBS_dom"/>
</dbReference>
<keyword evidence="5" id="KW-1185">Reference proteome</keyword>
<dbReference type="PANTHER" id="PTHR43080:SF2">
    <property type="entry name" value="CBS DOMAIN-CONTAINING PROTEIN"/>
    <property type="match status" value="1"/>
</dbReference>
<dbReference type="AlphaFoldDB" id="A0A291LZU6"/>
<evidence type="ECO:0000256" key="1">
    <source>
        <dbReference type="ARBA" id="ARBA00023122"/>
    </source>
</evidence>
<dbReference type="SUPFAM" id="SSF54631">
    <property type="entry name" value="CBS-domain pair"/>
    <property type="match status" value="1"/>
</dbReference>
<gene>
    <name evidence="4" type="ORF">CBW24_09620</name>
</gene>
<accession>A0A291LZU6</accession>
<evidence type="ECO:0000259" key="3">
    <source>
        <dbReference type="PROSITE" id="PS51371"/>
    </source>
</evidence>
<name>A0A291LZU6_9RHOB</name>
<proteinExistence type="predicted"/>
<keyword evidence="1 2" id="KW-0129">CBS domain</keyword>
<keyword evidence="4" id="KW-0418">Kinase</keyword>
<reference evidence="4 5" key="1">
    <citation type="submission" date="2017-05" db="EMBL/GenBank/DDBJ databases">
        <title>Comparative genomic and metabolic analysis of manganese-oxidizing mechanisms in Celeribater manganoxidans DY25T: its adaption to the environment of polymetallic nodule.</title>
        <authorList>
            <person name="Wang X."/>
        </authorList>
    </citation>
    <scope>NUCLEOTIDE SEQUENCE [LARGE SCALE GENOMIC DNA]</scope>
    <source>
        <strain evidence="4 5">DY25</strain>
    </source>
</reference>
<organism evidence="4 5">
    <name type="scientific">Pacificitalea manganoxidans</name>
    <dbReference type="NCBI Taxonomy" id="1411902"/>
    <lineage>
        <taxon>Bacteria</taxon>
        <taxon>Pseudomonadati</taxon>
        <taxon>Pseudomonadota</taxon>
        <taxon>Alphaproteobacteria</taxon>
        <taxon>Rhodobacterales</taxon>
        <taxon>Paracoccaceae</taxon>
        <taxon>Pacificitalea</taxon>
    </lineage>
</organism>
<protein>
    <submittedName>
        <fullName evidence="4">Histidine kinase</fullName>
    </submittedName>
</protein>
<dbReference type="RefSeq" id="WP_088661829.1">
    <property type="nucleotide sequence ID" value="NZ_CP021404.1"/>
</dbReference>
<dbReference type="CDD" id="cd04623">
    <property type="entry name" value="CBS_pair_bac_euk"/>
    <property type="match status" value="1"/>
</dbReference>
<evidence type="ECO:0000256" key="2">
    <source>
        <dbReference type="PROSITE-ProRule" id="PRU00703"/>
    </source>
</evidence>
<dbReference type="EMBL" id="CP021404">
    <property type="protein sequence ID" value="ATI42246.1"/>
    <property type="molecule type" value="Genomic_DNA"/>
</dbReference>
<dbReference type="PANTHER" id="PTHR43080">
    <property type="entry name" value="CBS DOMAIN-CONTAINING PROTEIN CBSX3, MITOCHONDRIAL"/>
    <property type="match status" value="1"/>
</dbReference>
<evidence type="ECO:0000313" key="4">
    <source>
        <dbReference type="EMBL" id="ATI42246.1"/>
    </source>
</evidence>
<dbReference type="OrthoDB" id="9807125at2"/>
<keyword evidence="4" id="KW-0808">Transferase</keyword>
<evidence type="ECO:0000313" key="5">
    <source>
        <dbReference type="Proteomes" id="UP000219050"/>
    </source>
</evidence>